<reference evidence="1 2" key="1">
    <citation type="submission" date="2014-08" db="EMBL/GenBank/DDBJ databases">
        <title>Fervidobacterium pennivorans DYC genome.</title>
        <authorList>
            <person name="Wushke S."/>
        </authorList>
    </citation>
    <scope>NUCLEOTIDE SEQUENCE [LARGE SCALE GENOMIC DNA]</scope>
    <source>
        <strain evidence="1 2">DYC</strain>
    </source>
</reference>
<protein>
    <submittedName>
        <fullName evidence="1">Uncharacterized protein</fullName>
    </submittedName>
</protein>
<name>A0A172T5V0_FERPE</name>
<dbReference type="SUPFAM" id="SSF50249">
    <property type="entry name" value="Nucleic acid-binding proteins"/>
    <property type="match status" value="1"/>
</dbReference>
<accession>A0A172T5V0</accession>
<sequence length="195" mass="20708">MQSLVASLTPRPAVQESKQTTIKIADLYSMPEGSKVTVTGTVLAPVGLLSNSVTYIQDETGAIMLYGKSIPTSLNVGDTVIVSGSTKVYNNVLEIVVDNITVVGKGTVKPVELKLLDKSYVSNLVYVTGTVESIGKDNFIVNTGAFKVKVYIKSATGISLVGISEGKTVKVTGILTLFKDELEIQPLKQADIVVK</sequence>
<dbReference type="AlphaFoldDB" id="A0A172T5V0"/>
<evidence type="ECO:0000313" key="2">
    <source>
        <dbReference type="Proteomes" id="UP000077096"/>
    </source>
</evidence>
<proteinExistence type="predicted"/>
<dbReference type="Proteomes" id="UP000077096">
    <property type="component" value="Chromosome"/>
</dbReference>
<organism evidence="1 2">
    <name type="scientific">Fervidobacterium pennivorans</name>
    <dbReference type="NCBI Taxonomy" id="93466"/>
    <lineage>
        <taxon>Bacteria</taxon>
        <taxon>Thermotogati</taxon>
        <taxon>Thermotogota</taxon>
        <taxon>Thermotogae</taxon>
        <taxon>Thermotogales</taxon>
        <taxon>Fervidobacteriaceae</taxon>
        <taxon>Fervidobacterium</taxon>
    </lineage>
</organism>
<evidence type="ECO:0000313" key="1">
    <source>
        <dbReference type="EMBL" id="ANE42327.1"/>
    </source>
</evidence>
<dbReference type="InterPro" id="IPR012340">
    <property type="entry name" value="NA-bd_OB-fold"/>
</dbReference>
<gene>
    <name evidence="1" type="ORF">JM64_07245</name>
</gene>
<dbReference type="PATRIC" id="fig|93466.3.peg.1534"/>
<dbReference type="EMBL" id="CP011393">
    <property type="protein sequence ID" value="ANE42327.1"/>
    <property type="molecule type" value="Genomic_DNA"/>
</dbReference>
<dbReference type="KEGG" id="fng:JM64_07245"/>